<keyword evidence="2" id="KW-1185">Reference proteome</keyword>
<dbReference type="EMBL" id="JAMYQB010000014">
    <property type="protein sequence ID" value="MER9405994.1"/>
    <property type="molecule type" value="Genomic_DNA"/>
</dbReference>
<comment type="caution">
    <text evidence="1">The sequence shown here is derived from an EMBL/GenBank/DDBJ whole genome shotgun (WGS) entry which is preliminary data.</text>
</comment>
<gene>
    <name evidence="1" type="ORF">NKI36_18355</name>
</gene>
<dbReference type="RefSeq" id="WP_352559397.1">
    <property type="nucleotide sequence ID" value="NZ_JAMYLE010000003.1"/>
</dbReference>
<organism evidence="1 2">
    <name type="scientific">Mesorhizobium caraganae</name>
    <dbReference type="NCBI Taxonomy" id="483206"/>
    <lineage>
        <taxon>Bacteria</taxon>
        <taxon>Pseudomonadati</taxon>
        <taxon>Pseudomonadota</taxon>
        <taxon>Alphaproteobacteria</taxon>
        <taxon>Hyphomicrobiales</taxon>
        <taxon>Phyllobacteriaceae</taxon>
        <taxon>Mesorhizobium</taxon>
    </lineage>
</organism>
<accession>A0ABV1Z2P0</accession>
<sequence length="141" mass="15243">MDIQFAEIEVFAPKAEAAWAALQRQYASRISAAEIDHLLACFVLGLTTPAYGEGEPALHFDLCRALVAISLPPERTEAALHSVPEPTQPWVASAYQLIEKQGAKVGLSLRDKTRNFEDFLAAEANDAAHQGASAIAREKVA</sequence>
<reference evidence="1 2" key="1">
    <citation type="journal article" date="2024" name="Proc. Natl. Acad. Sci. U.S.A.">
        <title>The evolutionary genomics of adaptation to stress in wild rhizobium bacteria.</title>
        <authorList>
            <person name="Kehlet-Delgado H."/>
            <person name="Montoya A.P."/>
            <person name="Jensen K.T."/>
            <person name="Wendlandt C.E."/>
            <person name="Dexheimer C."/>
            <person name="Roberts M."/>
            <person name="Torres Martinez L."/>
            <person name="Friesen M.L."/>
            <person name="Griffitts J.S."/>
            <person name="Porter S.S."/>
        </authorList>
    </citation>
    <scope>NUCLEOTIDE SEQUENCE [LARGE SCALE GENOMIC DNA]</scope>
    <source>
        <strain evidence="1 2">M0641</strain>
    </source>
</reference>
<evidence type="ECO:0000313" key="2">
    <source>
        <dbReference type="Proteomes" id="UP001433071"/>
    </source>
</evidence>
<protein>
    <submittedName>
        <fullName evidence="1">Uncharacterized protein</fullName>
    </submittedName>
</protein>
<proteinExistence type="predicted"/>
<evidence type="ECO:0000313" key="1">
    <source>
        <dbReference type="EMBL" id="MER9405994.1"/>
    </source>
</evidence>
<name>A0ABV1Z2P0_9HYPH</name>
<dbReference type="Proteomes" id="UP001433071">
    <property type="component" value="Unassembled WGS sequence"/>
</dbReference>